<dbReference type="InterPro" id="IPR001867">
    <property type="entry name" value="OmpR/PhoB-type_DNA-bd"/>
</dbReference>
<dbReference type="PANTHER" id="PTHR48111">
    <property type="entry name" value="REGULATOR OF RPOS"/>
    <property type="match status" value="1"/>
</dbReference>
<feature type="domain" description="OmpR/PhoB-type" evidence="9">
    <location>
        <begin position="134"/>
        <end position="233"/>
    </location>
</feature>
<evidence type="ECO:0000256" key="3">
    <source>
        <dbReference type="ARBA" id="ARBA00023015"/>
    </source>
</evidence>
<feature type="domain" description="Response regulatory" evidence="8">
    <location>
        <begin position="3"/>
        <end position="116"/>
    </location>
</feature>
<reference evidence="10" key="2">
    <citation type="journal article" date="2021" name="PeerJ">
        <title>Extensive microbial diversity within the chicken gut microbiome revealed by metagenomics and culture.</title>
        <authorList>
            <person name="Gilroy R."/>
            <person name="Ravi A."/>
            <person name="Getino M."/>
            <person name="Pursley I."/>
            <person name="Horton D.L."/>
            <person name="Alikhan N.F."/>
            <person name="Baker D."/>
            <person name="Gharbi K."/>
            <person name="Hall N."/>
            <person name="Watson M."/>
            <person name="Adriaenssens E.M."/>
            <person name="Foster-Nyarko E."/>
            <person name="Jarju S."/>
            <person name="Secka A."/>
            <person name="Antonio M."/>
            <person name="Oren A."/>
            <person name="Chaudhuri R.R."/>
            <person name="La Ragione R."/>
            <person name="Hildebrand F."/>
            <person name="Pallen M.J."/>
        </authorList>
    </citation>
    <scope>NUCLEOTIDE SEQUENCE</scope>
    <source>
        <strain evidence="10">B3-4054</strain>
    </source>
</reference>
<feature type="modified residue" description="4-aspartylphosphate" evidence="6">
    <location>
        <position position="52"/>
    </location>
</feature>
<evidence type="ECO:0000313" key="10">
    <source>
        <dbReference type="EMBL" id="MBO8451010.1"/>
    </source>
</evidence>
<dbReference type="Gene3D" id="3.40.50.2300">
    <property type="match status" value="1"/>
</dbReference>
<evidence type="ECO:0000256" key="5">
    <source>
        <dbReference type="ARBA" id="ARBA00023163"/>
    </source>
</evidence>
<dbReference type="CDD" id="cd17574">
    <property type="entry name" value="REC_OmpR"/>
    <property type="match status" value="1"/>
</dbReference>
<evidence type="ECO:0000259" key="8">
    <source>
        <dbReference type="PROSITE" id="PS50110"/>
    </source>
</evidence>
<dbReference type="GO" id="GO:0005829">
    <property type="term" value="C:cytosol"/>
    <property type="evidence" value="ECO:0007669"/>
    <property type="project" value="TreeGrafter"/>
</dbReference>
<dbReference type="PROSITE" id="PS51755">
    <property type="entry name" value="OMPR_PHOB"/>
    <property type="match status" value="1"/>
</dbReference>
<dbReference type="Proteomes" id="UP000823616">
    <property type="component" value="Unassembled WGS sequence"/>
</dbReference>
<dbReference type="Gene3D" id="6.10.250.690">
    <property type="match status" value="1"/>
</dbReference>
<dbReference type="PROSITE" id="PS50110">
    <property type="entry name" value="RESPONSE_REGULATORY"/>
    <property type="match status" value="1"/>
</dbReference>
<dbReference type="Pfam" id="PF00486">
    <property type="entry name" value="Trans_reg_C"/>
    <property type="match status" value="1"/>
</dbReference>
<evidence type="ECO:0000313" key="11">
    <source>
        <dbReference type="Proteomes" id="UP000823616"/>
    </source>
</evidence>
<comment type="caution">
    <text evidence="10">The sequence shown here is derived from an EMBL/GenBank/DDBJ whole genome shotgun (WGS) entry which is preliminary data.</text>
</comment>
<keyword evidence="5" id="KW-0804">Transcription</keyword>
<dbReference type="InterPro" id="IPR039420">
    <property type="entry name" value="WalR-like"/>
</dbReference>
<keyword evidence="2" id="KW-0902">Two-component regulatory system</keyword>
<name>A0A9D9EQS8_9SPIR</name>
<dbReference type="SMART" id="SM00448">
    <property type="entry name" value="REC"/>
    <property type="match status" value="1"/>
</dbReference>
<dbReference type="EMBL" id="JADIMS010000147">
    <property type="protein sequence ID" value="MBO8451010.1"/>
    <property type="molecule type" value="Genomic_DNA"/>
</dbReference>
<dbReference type="SUPFAM" id="SSF52172">
    <property type="entry name" value="CheY-like"/>
    <property type="match status" value="1"/>
</dbReference>
<keyword evidence="1 6" id="KW-0597">Phosphoprotein</keyword>
<dbReference type="InterPro" id="IPR001789">
    <property type="entry name" value="Sig_transdc_resp-reg_receiver"/>
</dbReference>
<evidence type="ECO:0000256" key="7">
    <source>
        <dbReference type="PROSITE-ProRule" id="PRU01091"/>
    </source>
</evidence>
<evidence type="ECO:0000256" key="4">
    <source>
        <dbReference type="ARBA" id="ARBA00023125"/>
    </source>
</evidence>
<dbReference type="SMART" id="SM00862">
    <property type="entry name" value="Trans_reg_C"/>
    <property type="match status" value="1"/>
</dbReference>
<dbReference type="PANTHER" id="PTHR48111:SF21">
    <property type="entry name" value="DNA-BINDING DUAL MASTER TRANSCRIPTIONAL REGULATOR RPAA"/>
    <property type="match status" value="1"/>
</dbReference>
<gene>
    <name evidence="10" type="ORF">IAA96_07900</name>
</gene>
<dbReference type="InterPro" id="IPR036388">
    <property type="entry name" value="WH-like_DNA-bd_sf"/>
</dbReference>
<dbReference type="CDD" id="cd00383">
    <property type="entry name" value="trans_reg_C"/>
    <property type="match status" value="1"/>
</dbReference>
<evidence type="ECO:0000256" key="1">
    <source>
        <dbReference type="ARBA" id="ARBA00022553"/>
    </source>
</evidence>
<dbReference type="GO" id="GO:0032993">
    <property type="term" value="C:protein-DNA complex"/>
    <property type="evidence" value="ECO:0007669"/>
    <property type="project" value="TreeGrafter"/>
</dbReference>
<dbReference type="Gene3D" id="1.10.10.10">
    <property type="entry name" value="Winged helix-like DNA-binding domain superfamily/Winged helix DNA-binding domain"/>
    <property type="match status" value="1"/>
</dbReference>
<evidence type="ECO:0000256" key="6">
    <source>
        <dbReference type="PROSITE-ProRule" id="PRU00169"/>
    </source>
</evidence>
<evidence type="ECO:0000256" key="2">
    <source>
        <dbReference type="ARBA" id="ARBA00023012"/>
    </source>
</evidence>
<dbReference type="AlphaFoldDB" id="A0A9D9EQS8"/>
<dbReference type="InterPro" id="IPR011006">
    <property type="entry name" value="CheY-like_superfamily"/>
</dbReference>
<dbReference type="InterPro" id="IPR016032">
    <property type="entry name" value="Sig_transdc_resp-reg_C-effctor"/>
</dbReference>
<sequence length="244" mass="26418">MACIILVEDNNLIREAVSGYLKLEGHSVVEFSGISGVMESVRRNIASLIVLDVMLPDGSGFALAKAIRAESSIPLVFLTAKDSESDRILGFELGADDYICKPFSAKELVLRIQALLRRSGAGGRQGPADPSGLWQLKEDGSGVLRTARIDTLKHELTVNGAPVVLTSAEWKILTFLAANCDQVVSREQILSECFNYFFEGSERTVDTHIANVRAKLGSGWIATVRGYGYRFNGFREAGDSGSGT</sequence>
<evidence type="ECO:0000259" key="9">
    <source>
        <dbReference type="PROSITE" id="PS51755"/>
    </source>
</evidence>
<dbReference type="GO" id="GO:0000976">
    <property type="term" value="F:transcription cis-regulatory region binding"/>
    <property type="evidence" value="ECO:0007669"/>
    <property type="project" value="TreeGrafter"/>
</dbReference>
<proteinExistence type="predicted"/>
<dbReference type="Pfam" id="PF00072">
    <property type="entry name" value="Response_reg"/>
    <property type="match status" value="1"/>
</dbReference>
<dbReference type="GO" id="GO:0000156">
    <property type="term" value="F:phosphorelay response regulator activity"/>
    <property type="evidence" value="ECO:0007669"/>
    <property type="project" value="TreeGrafter"/>
</dbReference>
<protein>
    <submittedName>
        <fullName evidence="10">Response regulator transcription factor</fullName>
    </submittedName>
</protein>
<accession>A0A9D9EQS8</accession>
<feature type="DNA-binding region" description="OmpR/PhoB-type" evidence="7">
    <location>
        <begin position="134"/>
        <end position="233"/>
    </location>
</feature>
<keyword evidence="4 7" id="KW-0238">DNA-binding</keyword>
<dbReference type="SUPFAM" id="SSF46894">
    <property type="entry name" value="C-terminal effector domain of the bipartite response regulators"/>
    <property type="match status" value="1"/>
</dbReference>
<dbReference type="GO" id="GO:0006355">
    <property type="term" value="P:regulation of DNA-templated transcription"/>
    <property type="evidence" value="ECO:0007669"/>
    <property type="project" value="InterPro"/>
</dbReference>
<keyword evidence="3" id="KW-0805">Transcription regulation</keyword>
<organism evidence="10 11">
    <name type="scientific">Candidatus Avitreponema avistercoris</name>
    <dbReference type="NCBI Taxonomy" id="2840705"/>
    <lineage>
        <taxon>Bacteria</taxon>
        <taxon>Pseudomonadati</taxon>
        <taxon>Spirochaetota</taxon>
        <taxon>Spirochaetia</taxon>
        <taxon>Spirochaetales</taxon>
        <taxon>Candidatus Avitreponema</taxon>
    </lineage>
</organism>
<reference evidence="10" key="1">
    <citation type="submission" date="2020-10" db="EMBL/GenBank/DDBJ databases">
        <authorList>
            <person name="Gilroy R."/>
        </authorList>
    </citation>
    <scope>NUCLEOTIDE SEQUENCE</scope>
    <source>
        <strain evidence="10">B3-4054</strain>
    </source>
</reference>